<dbReference type="GO" id="GO:0004252">
    <property type="term" value="F:serine-type endopeptidase activity"/>
    <property type="evidence" value="ECO:0007669"/>
    <property type="project" value="InterPro"/>
</dbReference>
<dbReference type="SUPFAM" id="SSF52743">
    <property type="entry name" value="Subtilisin-like"/>
    <property type="match status" value="1"/>
</dbReference>
<evidence type="ECO:0000313" key="6">
    <source>
        <dbReference type="EMBL" id="REH37030.1"/>
    </source>
</evidence>
<dbReference type="Proteomes" id="UP000256269">
    <property type="component" value="Unassembled WGS sequence"/>
</dbReference>
<dbReference type="EMBL" id="QUNO01000015">
    <property type="protein sequence ID" value="REH37030.1"/>
    <property type="molecule type" value="Genomic_DNA"/>
</dbReference>
<accession>A0A3E0H2B6</accession>
<evidence type="ECO:0000259" key="5">
    <source>
        <dbReference type="PROSITE" id="PS51695"/>
    </source>
</evidence>
<name>A0A3E0H2B6_9PSEU</name>
<gene>
    <name evidence="6" type="ORF">BCF44_11534</name>
</gene>
<keyword evidence="4" id="KW-0732">Signal</keyword>
<dbReference type="Gene3D" id="3.40.50.200">
    <property type="entry name" value="Peptidase S8/S53 domain"/>
    <property type="match status" value="1"/>
</dbReference>
<dbReference type="GO" id="GO:0006508">
    <property type="term" value="P:proteolysis"/>
    <property type="evidence" value="ECO:0007669"/>
    <property type="project" value="UniProtKB-KW"/>
</dbReference>
<sequence length="466" mass="48081">MRASRLTLLFSATALAAGAVGAAPGNTASPSPDLVKVHPTAHHIGTATVTPPTTDQCQAKYQLSCYGPAQFQQAYDLAPLFARGNDGRGQTIAIVDSFGSPTIQHDLDVFDQTYGLPATTVDIIRPAGPIPPYDPNSDMAGWAGETTLDVEWAHAMAPGARLLLVETPTSETEGTAGFPEIQTAEKYVLDHHLATVISQSFAATEQTFPSRESMLALRGAYEEAARTGVTVLTATGDAGATDATDKPGELYPMPVTSWPASDPLITGVGGTKLSLDANGRRLAPDVVWNDTYDVPTNKAFAGNAGPNALGTGSGKSTFFQRPSYQGLVAGVVGSQRGVPDISMSGACSGAVNVYQSFPGQAAGWSLSCGTSEATPLFAGIVALAAQQAGHPLGLINRALYQMSVAHAPGLVDVTSGDNTVTFTQDGKQVTVPGFKAGRGYDLASGVGTIDAARFVPELAALAGHGY</sequence>
<keyword evidence="2" id="KW-0378">Hydrolase</keyword>
<dbReference type="PROSITE" id="PS51695">
    <property type="entry name" value="SEDOLISIN"/>
    <property type="match status" value="1"/>
</dbReference>
<reference evidence="6 7" key="1">
    <citation type="submission" date="2018-08" db="EMBL/GenBank/DDBJ databases">
        <title>Genomic Encyclopedia of Archaeal and Bacterial Type Strains, Phase II (KMG-II): from individual species to whole genera.</title>
        <authorList>
            <person name="Goeker M."/>
        </authorList>
    </citation>
    <scope>NUCLEOTIDE SEQUENCE [LARGE SCALE GENOMIC DNA]</scope>
    <source>
        <strain evidence="6 7">DSM 45791</strain>
    </source>
</reference>
<comment type="caution">
    <text evidence="6">The sequence shown here is derived from an EMBL/GenBank/DDBJ whole genome shotgun (WGS) entry which is preliminary data.</text>
</comment>
<feature type="domain" description="Peptidase S53" evidence="5">
    <location>
        <begin position="65"/>
        <end position="461"/>
    </location>
</feature>
<evidence type="ECO:0000313" key="7">
    <source>
        <dbReference type="Proteomes" id="UP000256269"/>
    </source>
</evidence>
<dbReference type="GO" id="GO:0008240">
    <property type="term" value="F:tripeptidyl-peptidase activity"/>
    <property type="evidence" value="ECO:0007669"/>
    <property type="project" value="TreeGrafter"/>
</dbReference>
<keyword evidence="7" id="KW-1185">Reference proteome</keyword>
<dbReference type="PANTHER" id="PTHR14218">
    <property type="entry name" value="PROTEASE S8 TRIPEPTIDYL PEPTIDASE I CLN2"/>
    <property type="match status" value="1"/>
</dbReference>
<dbReference type="AlphaFoldDB" id="A0A3E0H2B6"/>
<proteinExistence type="predicted"/>
<dbReference type="PANTHER" id="PTHR14218:SF15">
    <property type="entry name" value="TRIPEPTIDYL-PEPTIDASE 1"/>
    <property type="match status" value="1"/>
</dbReference>
<dbReference type="OrthoDB" id="3480681at2"/>
<evidence type="ECO:0000256" key="4">
    <source>
        <dbReference type="SAM" id="SignalP"/>
    </source>
</evidence>
<dbReference type="RefSeq" id="WP_116179193.1">
    <property type="nucleotide sequence ID" value="NZ_CP144375.1"/>
</dbReference>
<dbReference type="InterPro" id="IPR036852">
    <property type="entry name" value="Peptidase_S8/S53_dom_sf"/>
</dbReference>
<feature type="chain" id="PRO_5017778728" evidence="4">
    <location>
        <begin position="23"/>
        <end position="466"/>
    </location>
</feature>
<evidence type="ECO:0000256" key="2">
    <source>
        <dbReference type="ARBA" id="ARBA00022801"/>
    </source>
</evidence>
<dbReference type="CDD" id="cd04056">
    <property type="entry name" value="Peptidases_S53"/>
    <property type="match status" value="1"/>
</dbReference>
<organism evidence="6 7">
    <name type="scientific">Kutzneria buriramensis</name>
    <dbReference type="NCBI Taxonomy" id="1045776"/>
    <lineage>
        <taxon>Bacteria</taxon>
        <taxon>Bacillati</taxon>
        <taxon>Actinomycetota</taxon>
        <taxon>Actinomycetes</taxon>
        <taxon>Pseudonocardiales</taxon>
        <taxon>Pseudonocardiaceae</taxon>
        <taxon>Kutzneria</taxon>
    </lineage>
</organism>
<dbReference type="InterPro" id="IPR023828">
    <property type="entry name" value="Peptidase_S8_Ser-AS"/>
</dbReference>
<dbReference type="InterPro" id="IPR000209">
    <property type="entry name" value="Peptidase_S8/S53_dom"/>
</dbReference>
<protein>
    <submittedName>
        <fullName evidence="6">Subtilase family protein</fullName>
    </submittedName>
</protein>
<dbReference type="InterPro" id="IPR030400">
    <property type="entry name" value="Sedolisin_dom"/>
</dbReference>
<dbReference type="PROSITE" id="PS00138">
    <property type="entry name" value="SUBTILASE_SER"/>
    <property type="match status" value="1"/>
</dbReference>
<dbReference type="InterPro" id="IPR050819">
    <property type="entry name" value="Tripeptidyl-peptidase_I"/>
</dbReference>
<dbReference type="Pfam" id="PF00082">
    <property type="entry name" value="Peptidase_S8"/>
    <property type="match status" value="1"/>
</dbReference>
<keyword evidence="1" id="KW-0645">Protease</keyword>
<keyword evidence="3" id="KW-0720">Serine protease</keyword>
<evidence type="ECO:0000256" key="1">
    <source>
        <dbReference type="ARBA" id="ARBA00022670"/>
    </source>
</evidence>
<evidence type="ECO:0000256" key="3">
    <source>
        <dbReference type="ARBA" id="ARBA00022825"/>
    </source>
</evidence>
<feature type="signal peptide" evidence="4">
    <location>
        <begin position="1"/>
        <end position="22"/>
    </location>
</feature>